<evidence type="ECO:0000256" key="1">
    <source>
        <dbReference type="SAM" id="MobiDB-lite"/>
    </source>
</evidence>
<keyword evidence="3" id="KW-0238">DNA-binding</keyword>
<evidence type="ECO:0000313" key="4">
    <source>
        <dbReference type="Proteomes" id="UP000243904"/>
    </source>
</evidence>
<accession>A0A1H1S5K6</accession>
<dbReference type="Pfam" id="PF12802">
    <property type="entry name" value="MarR_2"/>
    <property type="match status" value="1"/>
</dbReference>
<proteinExistence type="predicted"/>
<dbReference type="InterPro" id="IPR036390">
    <property type="entry name" value="WH_DNA-bd_sf"/>
</dbReference>
<dbReference type="SMART" id="SM00347">
    <property type="entry name" value="HTH_MARR"/>
    <property type="match status" value="1"/>
</dbReference>
<dbReference type="GO" id="GO:0003677">
    <property type="term" value="F:DNA binding"/>
    <property type="evidence" value="ECO:0007669"/>
    <property type="project" value="UniProtKB-KW"/>
</dbReference>
<dbReference type="Gene3D" id="1.10.10.10">
    <property type="entry name" value="Winged helix-like DNA-binding domain superfamily/Winged helix DNA-binding domain"/>
    <property type="match status" value="1"/>
</dbReference>
<feature type="domain" description="HTH marR-type" evidence="2">
    <location>
        <begin position="27"/>
        <end position="158"/>
    </location>
</feature>
<dbReference type="PANTHER" id="PTHR33164:SF89">
    <property type="entry name" value="MARR FAMILY REGULATORY PROTEIN"/>
    <property type="match status" value="1"/>
</dbReference>
<dbReference type="GO" id="GO:0003700">
    <property type="term" value="F:DNA-binding transcription factor activity"/>
    <property type="evidence" value="ECO:0007669"/>
    <property type="project" value="InterPro"/>
</dbReference>
<organism evidence="3 4">
    <name type="scientific">Bradyrhizobium canariense</name>
    <dbReference type="NCBI Taxonomy" id="255045"/>
    <lineage>
        <taxon>Bacteria</taxon>
        <taxon>Pseudomonadati</taxon>
        <taxon>Pseudomonadota</taxon>
        <taxon>Alphaproteobacteria</taxon>
        <taxon>Hyphomicrobiales</taxon>
        <taxon>Nitrobacteraceae</taxon>
        <taxon>Bradyrhizobium</taxon>
    </lineage>
</organism>
<dbReference type="InterPro" id="IPR000835">
    <property type="entry name" value="HTH_MarR-typ"/>
</dbReference>
<gene>
    <name evidence="3" type="ORF">SAMN05444158_2036</name>
</gene>
<feature type="region of interest" description="Disordered" evidence="1">
    <location>
        <begin position="1"/>
        <end position="25"/>
    </location>
</feature>
<dbReference type="AlphaFoldDB" id="A0A1H1S5K6"/>
<dbReference type="PROSITE" id="PS50995">
    <property type="entry name" value="HTH_MARR_2"/>
    <property type="match status" value="1"/>
</dbReference>
<dbReference type="InterPro" id="IPR036388">
    <property type="entry name" value="WH-like_DNA-bd_sf"/>
</dbReference>
<sequence length="158" mass="17935">MAVSTRGPRRPAKARAREASDGRNTPDVVDYEALARLRYELRKFQAFSTAAAEKAGLTPQQHQTLLIIRGFSNRDPVSIGDLAKFLLIRHHTAVELVDRMTKLELLSRVVDDADGRRVLVKLTREGEKRLQKLSKIHLRELRAIGPTLTRMLKPFQQS</sequence>
<dbReference type="PANTHER" id="PTHR33164">
    <property type="entry name" value="TRANSCRIPTIONAL REGULATOR, MARR FAMILY"/>
    <property type="match status" value="1"/>
</dbReference>
<dbReference type="SUPFAM" id="SSF46785">
    <property type="entry name" value="Winged helix' DNA-binding domain"/>
    <property type="match status" value="1"/>
</dbReference>
<keyword evidence="4" id="KW-1185">Reference proteome</keyword>
<dbReference type="RefSeq" id="WP_100381207.1">
    <property type="nucleotide sequence ID" value="NZ_LT629750.1"/>
</dbReference>
<evidence type="ECO:0000313" key="3">
    <source>
        <dbReference type="EMBL" id="SDS43058.1"/>
    </source>
</evidence>
<dbReference type="EMBL" id="LT629750">
    <property type="protein sequence ID" value="SDS43058.1"/>
    <property type="molecule type" value="Genomic_DNA"/>
</dbReference>
<protein>
    <submittedName>
        <fullName evidence="3">DNA-binding transcriptional regulator, MarR family</fullName>
    </submittedName>
</protein>
<evidence type="ECO:0000259" key="2">
    <source>
        <dbReference type="PROSITE" id="PS50995"/>
    </source>
</evidence>
<dbReference type="Proteomes" id="UP000243904">
    <property type="component" value="Chromosome I"/>
</dbReference>
<dbReference type="GO" id="GO:0006950">
    <property type="term" value="P:response to stress"/>
    <property type="evidence" value="ECO:0007669"/>
    <property type="project" value="TreeGrafter"/>
</dbReference>
<reference evidence="4" key="1">
    <citation type="submission" date="2016-10" db="EMBL/GenBank/DDBJ databases">
        <authorList>
            <person name="Varghese N."/>
            <person name="Submissions S."/>
        </authorList>
    </citation>
    <scope>NUCLEOTIDE SEQUENCE [LARGE SCALE GENOMIC DNA]</scope>
    <source>
        <strain evidence="4">GAS369</strain>
    </source>
</reference>
<dbReference type="InterPro" id="IPR039422">
    <property type="entry name" value="MarR/SlyA-like"/>
</dbReference>
<name>A0A1H1S5K6_9BRAD</name>